<comment type="pathway">
    <text evidence="4">Amino-acid biosynthesis; L-leucine biosynthesis; L-leucine from 3-methyl-2-oxobutanoate: step 4/4.</text>
</comment>
<evidence type="ECO:0000256" key="3">
    <source>
        <dbReference type="ARBA" id="ARBA00004931"/>
    </source>
</evidence>
<dbReference type="InterPro" id="IPR001544">
    <property type="entry name" value="Aminotrans_IV"/>
</dbReference>
<proteinExistence type="inferred from homology"/>
<dbReference type="Proteomes" id="UP000194873">
    <property type="component" value="Unassembled WGS sequence"/>
</dbReference>
<evidence type="ECO:0000313" key="11">
    <source>
        <dbReference type="EMBL" id="OUJ71407.1"/>
    </source>
</evidence>
<comment type="pathway">
    <text evidence="3">Amino-acid biosynthesis; L-valine biosynthesis; L-valine from pyruvate: step 4/4.</text>
</comment>
<evidence type="ECO:0000256" key="7">
    <source>
        <dbReference type="ARBA" id="ARBA00022898"/>
    </source>
</evidence>
<reference evidence="11 12" key="1">
    <citation type="submission" date="2017-01" db="EMBL/GenBank/DDBJ databases">
        <title>A new Hymenobacter.</title>
        <authorList>
            <person name="Liang Y."/>
            <person name="Feng F."/>
        </authorList>
    </citation>
    <scope>NUCLEOTIDE SEQUENCE [LARGE SCALE GENOMIC DNA]</scope>
    <source>
        <strain evidence="11">MIMBbqt21</strain>
    </source>
</reference>
<dbReference type="GO" id="GO:0008652">
    <property type="term" value="P:amino acid biosynthetic process"/>
    <property type="evidence" value="ECO:0007669"/>
    <property type="project" value="UniProtKB-ARBA"/>
</dbReference>
<evidence type="ECO:0000256" key="10">
    <source>
        <dbReference type="ARBA" id="ARBA00049229"/>
    </source>
</evidence>
<dbReference type="GO" id="GO:0046394">
    <property type="term" value="P:carboxylic acid biosynthetic process"/>
    <property type="evidence" value="ECO:0007669"/>
    <property type="project" value="UniProtKB-ARBA"/>
</dbReference>
<dbReference type="PANTHER" id="PTHR42743:SF11">
    <property type="entry name" value="AMINODEOXYCHORISMATE LYASE"/>
    <property type="match status" value="1"/>
</dbReference>
<keyword evidence="11" id="KW-0808">Transferase</keyword>
<dbReference type="OrthoDB" id="9805628at2"/>
<dbReference type="InterPro" id="IPR043132">
    <property type="entry name" value="BCAT-like_C"/>
</dbReference>
<accession>A0A243W8R1</accession>
<dbReference type="RefSeq" id="WP_086596249.1">
    <property type="nucleotide sequence ID" value="NZ_MTSE01000016.1"/>
</dbReference>
<sequence length="288" mass="32515">MPSSPDLYAFVRGELVPLTHAYLHVSDLAIQRGYGVFDYFRIHETQPLFVEDHLDRFYESARLMQLDVPMSREALRETVLELAQRNNLELSGIKLLLTGGYSTDGYTPVPEQASLVMIQQPLTMVEQSVVDRGIRIMSHEYVREVARAKTINYTMGIRLLQRLRELGLDDVLYHQQGVVSEFPRSNFFIVRQDNTVVTPAQDMLFGITRKKVLQLASQQYPVEEGVVTLHDVWQAKEAFLTNTTKRLLPVVELDGQPIGTGKPGEVTLSLLAAFQELEQAALAKASVV</sequence>
<dbReference type="GO" id="GO:0004084">
    <property type="term" value="F:branched-chain-amino-acid transaminase activity"/>
    <property type="evidence" value="ECO:0007669"/>
    <property type="project" value="UniProtKB-EC"/>
</dbReference>
<keyword evidence="11" id="KW-0032">Aminotransferase</keyword>
<keyword evidence="7" id="KW-0663">Pyridoxal phosphate</keyword>
<comment type="caution">
    <text evidence="11">The sequence shown here is derived from an EMBL/GenBank/DDBJ whole genome shotgun (WGS) entry which is preliminary data.</text>
</comment>
<comment type="catalytic activity">
    <reaction evidence="9">
        <text>L-isoleucine + 2-oxoglutarate = (S)-3-methyl-2-oxopentanoate + L-glutamate</text>
        <dbReference type="Rhea" id="RHEA:24801"/>
        <dbReference type="ChEBI" id="CHEBI:16810"/>
        <dbReference type="ChEBI" id="CHEBI:29985"/>
        <dbReference type="ChEBI" id="CHEBI:35146"/>
        <dbReference type="ChEBI" id="CHEBI:58045"/>
        <dbReference type="EC" id="2.6.1.42"/>
    </reaction>
</comment>
<dbReference type="AlphaFoldDB" id="A0A243W8R1"/>
<dbReference type="FunFam" id="3.20.10.10:FF:000002">
    <property type="entry name" value="D-alanine aminotransferase"/>
    <property type="match status" value="1"/>
</dbReference>
<evidence type="ECO:0000256" key="4">
    <source>
        <dbReference type="ARBA" id="ARBA00005072"/>
    </source>
</evidence>
<name>A0A243W8R1_9BACT</name>
<protein>
    <recommendedName>
        <fullName evidence="6">branched-chain-amino-acid transaminase</fullName>
        <ecNumber evidence="6">2.6.1.42</ecNumber>
    </recommendedName>
</protein>
<dbReference type="Gene3D" id="3.20.10.10">
    <property type="entry name" value="D-amino Acid Aminotransferase, subunit A, domain 2"/>
    <property type="match status" value="1"/>
</dbReference>
<gene>
    <name evidence="11" type="ORF">BXP70_21870</name>
</gene>
<evidence type="ECO:0000256" key="8">
    <source>
        <dbReference type="ARBA" id="ARBA00048212"/>
    </source>
</evidence>
<organism evidence="11 12">
    <name type="scientific">Hymenobacter crusticola</name>
    <dbReference type="NCBI Taxonomy" id="1770526"/>
    <lineage>
        <taxon>Bacteria</taxon>
        <taxon>Pseudomonadati</taxon>
        <taxon>Bacteroidota</taxon>
        <taxon>Cytophagia</taxon>
        <taxon>Cytophagales</taxon>
        <taxon>Hymenobacteraceae</taxon>
        <taxon>Hymenobacter</taxon>
    </lineage>
</organism>
<evidence type="ECO:0000313" key="12">
    <source>
        <dbReference type="Proteomes" id="UP000194873"/>
    </source>
</evidence>
<dbReference type="InterPro" id="IPR043131">
    <property type="entry name" value="BCAT-like_N"/>
</dbReference>
<dbReference type="Gene3D" id="3.30.470.10">
    <property type="match status" value="1"/>
</dbReference>
<evidence type="ECO:0000256" key="9">
    <source>
        <dbReference type="ARBA" id="ARBA00048798"/>
    </source>
</evidence>
<dbReference type="EC" id="2.6.1.42" evidence="6"/>
<dbReference type="PANTHER" id="PTHR42743">
    <property type="entry name" value="AMINO-ACID AMINOTRANSFERASE"/>
    <property type="match status" value="1"/>
</dbReference>
<comment type="catalytic activity">
    <reaction evidence="10">
        <text>L-leucine + 2-oxoglutarate = 4-methyl-2-oxopentanoate + L-glutamate</text>
        <dbReference type="Rhea" id="RHEA:18321"/>
        <dbReference type="ChEBI" id="CHEBI:16810"/>
        <dbReference type="ChEBI" id="CHEBI:17865"/>
        <dbReference type="ChEBI" id="CHEBI:29985"/>
        <dbReference type="ChEBI" id="CHEBI:57427"/>
        <dbReference type="EC" id="2.6.1.42"/>
    </reaction>
</comment>
<evidence type="ECO:0000256" key="2">
    <source>
        <dbReference type="ARBA" id="ARBA00004824"/>
    </source>
</evidence>
<comment type="cofactor">
    <cofactor evidence="1">
        <name>pyridoxal 5'-phosphate</name>
        <dbReference type="ChEBI" id="CHEBI:597326"/>
    </cofactor>
</comment>
<comment type="pathway">
    <text evidence="2">Amino-acid biosynthesis; L-isoleucine biosynthesis; L-isoleucine from 2-oxobutanoate: step 4/4.</text>
</comment>
<comment type="similarity">
    <text evidence="5">Belongs to the class-IV pyridoxal-phosphate-dependent aminotransferase family.</text>
</comment>
<evidence type="ECO:0000256" key="1">
    <source>
        <dbReference type="ARBA" id="ARBA00001933"/>
    </source>
</evidence>
<dbReference type="InterPro" id="IPR036038">
    <property type="entry name" value="Aminotransferase-like"/>
</dbReference>
<dbReference type="InterPro" id="IPR050571">
    <property type="entry name" value="Class-IV_PLP-Dep_Aminotrnsfr"/>
</dbReference>
<dbReference type="EMBL" id="MTSE01000016">
    <property type="protein sequence ID" value="OUJ71407.1"/>
    <property type="molecule type" value="Genomic_DNA"/>
</dbReference>
<dbReference type="Pfam" id="PF01063">
    <property type="entry name" value="Aminotran_4"/>
    <property type="match status" value="1"/>
</dbReference>
<evidence type="ECO:0000256" key="6">
    <source>
        <dbReference type="ARBA" id="ARBA00013053"/>
    </source>
</evidence>
<dbReference type="SUPFAM" id="SSF56752">
    <property type="entry name" value="D-aminoacid aminotransferase-like PLP-dependent enzymes"/>
    <property type="match status" value="1"/>
</dbReference>
<keyword evidence="12" id="KW-1185">Reference proteome</keyword>
<evidence type="ECO:0000256" key="5">
    <source>
        <dbReference type="ARBA" id="ARBA00009320"/>
    </source>
</evidence>
<comment type="catalytic activity">
    <reaction evidence="8">
        <text>L-valine + 2-oxoglutarate = 3-methyl-2-oxobutanoate + L-glutamate</text>
        <dbReference type="Rhea" id="RHEA:24813"/>
        <dbReference type="ChEBI" id="CHEBI:11851"/>
        <dbReference type="ChEBI" id="CHEBI:16810"/>
        <dbReference type="ChEBI" id="CHEBI:29985"/>
        <dbReference type="ChEBI" id="CHEBI:57762"/>
        <dbReference type="EC" id="2.6.1.42"/>
    </reaction>
</comment>